<organism evidence="1 2">
    <name type="scientific">Phaeosphaeria nodorum (strain SN15 / ATCC MYA-4574 / FGSC 10173)</name>
    <name type="common">Glume blotch fungus</name>
    <name type="synonym">Parastagonospora nodorum</name>
    <dbReference type="NCBI Taxonomy" id="321614"/>
    <lineage>
        <taxon>Eukaryota</taxon>
        <taxon>Fungi</taxon>
        <taxon>Dikarya</taxon>
        <taxon>Ascomycota</taxon>
        <taxon>Pezizomycotina</taxon>
        <taxon>Dothideomycetes</taxon>
        <taxon>Pleosporomycetidae</taxon>
        <taxon>Pleosporales</taxon>
        <taxon>Pleosporineae</taxon>
        <taxon>Phaeosphaeriaceae</taxon>
        <taxon>Parastagonospora</taxon>
    </lineage>
</organism>
<dbReference type="PANTHER" id="PTHR37015">
    <property type="entry name" value="REVERSE TRANSCRIPTASE DOMAIN-CONTAINING PROTEIN"/>
    <property type="match status" value="1"/>
</dbReference>
<dbReference type="KEGG" id="pno:SNOG_06630"/>
<dbReference type="VEuPathDB" id="FungiDB:JI435_066300"/>
<dbReference type="eggNOG" id="ENOG502SK1W">
    <property type="taxonomic scope" value="Eukaryota"/>
</dbReference>
<dbReference type="HOGENOM" id="CLU_310364_0_0_1"/>
<gene>
    <name evidence="1" type="ORF">SNOG_06630</name>
</gene>
<accession>Q0UNN4</accession>
<reference evidence="2" key="1">
    <citation type="journal article" date="2007" name="Plant Cell">
        <title>Dothideomycete-plant interactions illuminated by genome sequencing and EST analysis of the wheat pathogen Stagonospora nodorum.</title>
        <authorList>
            <person name="Hane J.K."/>
            <person name="Lowe R.G."/>
            <person name="Solomon P.S."/>
            <person name="Tan K.C."/>
            <person name="Schoch C.L."/>
            <person name="Spatafora J.W."/>
            <person name="Crous P.W."/>
            <person name="Kodira C."/>
            <person name="Birren B.W."/>
            <person name="Galagan J.E."/>
            <person name="Torriani S.F."/>
            <person name="McDonald B.A."/>
            <person name="Oliver R.P."/>
        </authorList>
    </citation>
    <scope>NUCLEOTIDE SEQUENCE [LARGE SCALE GENOMIC DNA]</scope>
    <source>
        <strain evidence="2">SN15 / ATCC MYA-4574 / FGSC 10173</strain>
    </source>
</reference>
<protein>
    <submittedName>
        <fullName evidence="1">Uncharacterized protein</fullName>
    </submittedName>
</protein>
<dbReference type="Proteomes" id="UP000001055">
    <property type="component" value="Unassembled WGS sequence"/>
</dbReference>
<evidence type="ECO:0000313" key="1">
    <source>
        <dbReference type="EMBL" id="EAT86461.2"/>
    </source>
</evidence>
<dbReference type="RefSeq" id="XP_001796995.1">
    <property type="nucleotide sequence ID" value="XM_001796943.1"/>
</dbReference>
<dbReference type="AlphaFoldDB" id="Q0UNN4"/>
<dbReference type="InParanoid" id="Q0UNN4"/>
<evidence type="ECO:0000313" key="2">
    <source>
        <dbReference type="Proteomes" id="UP000001055"/>
    </source>
</evidence>
<proteinExistence type="predicted"/>
<dbReference type="GeneID" id="5973874"/>
<dbReference type="PANTHER" id="PTHR37015:SF2">
    <property type="entry name" value="REVERSE TRANSCRIPTASE DOMAIN-CONTAINING PROTEIN"/>
    <property type="match status" value="1"/>
</dbReference>
<sequence length="930" mass="104739">MLHFCISPMLKEAVELRIDELGRAKDAFIRHYQSNATSAANDNTIVRAKKLLEEITTLNPELDNDDDLDIMARYINQASTNHVISESKVLKFEQQLRGKLSKHQNRLEVSTLHCQLLREALNTGYTDISAFDKPESVDLEDDFEVVEQELDEVLERFEKETFAARDTNTEEVKAYLSDLLDDGGDLSKFEELRDELQTFETELQTDGLEMDQDFLMWCILDILKNGIISEERKKTLEGYLQSPIALRELVSVLNIKPVRNFAYKDTEKGLPVTALQNADGHYSIVVEEGVIDSLFLRALGMRWAMKLKSCLNQFKRYSSAFMSPNLSEGEIDKRSYFLDRDPGEIPTVNAPCSIWPPNFPPVPMPPPPMDMGMGMPPPPPPPPPAAMVVPSKKRYKSMKNQLCYPPPPPPSHCGSIAYRRHANYTQQYFMSRLPTEIGSTPNVKPAEEVQAGLIKTLAVERRIRKGLDGQAHAGSAHFKSLASLLPHQTILTVLEFLGFSQSSLDLFGSFLSAKLNIGPAVRGAPDRVLPRARGVPDGHALELVFTEAVMFFLELALSKKTTSVLYRLKDSCYFVGNDEEYKLYQYEVRTFAKIMGLEVEMEETQSIGLLSLDTGIETDKVVTYAHRIKKQLQGCNSVLEWVGLWNNTIGTYAAHLFGPLANVFGKAHQEEVKETYNVIYDIIFNGGSLTAHVESLLATSGLTNPPVSIDALVYLPQAYGGLGVKNPFITLGLAQHLPDDPNADLITYLEDEDLYYKRAAENYALFDANVYARKLNYIFNNDKARMDAAVGPGRDLNIFMTKEELVANREKTTYPNLLTPPGYPYVFTSTKLPSLYDVYRDMLSEPKDEMPESEKITDEVTRLEDKGDMESWRSLSAEDKWVLQLYGDECFEKFGGLEIWIGEHVPQEVLKLVRGVAWEDDDGSSDTTEP</sequence>
<name>Q0UNN4_PHANO</name>
<dbReference type="EMBL" id="CH445333">
    <property type="protein sequence ID" value="EAT86461.2"/>
    <property type="molecule type" value="Genomic_DNA"/>
</dbReference>